<proteinExistence type="predicted"/>
<dbReference type="RefSeq" id="WP_114615183.1">
    <property type="nucleotide sequence ID" value="NZ_PPTO01000004.1"/>
</dbReference>
<evidence type="ECO:0008006" key="6">
    <source>
        <dbReference type="Google" id="ProtNLM"/>
    </source>
</evidence>
<dbReference type="AlphaFoldDB" id="A0A369LJI7"/>
<feature type="transmembrane region" description="Helical" evidence="1">
    <location>
        <begin position="349"/>
        <end position="372"/>
    </location>
</feature>
<feature type="transmembrane region" description="Helical" evidence="1">
    <location>
        <begin position="186"/>
        <end position="208"/>
    </location>
</feature>
<dbReference type="Pfam" id="PF19124">
    <property type="entry name" value="DUF5808"/>
    <property type="match status" value="1"/>
</dbReference>
<evidence type="ECO:0000256" key="1">
    <source>
        <dbReference type="SAM" id="Phobius"/>
    </source>
</evidence>
<comment type="caution">
    <text evidence="4">The sequence shown here is derived from an EMBL/GenBank/DDBJ whole genome shotgun (WGS) entry which is preliminary data.</text>
</comment>
<feature type="transmembrane region" description="Helical" evidence="1">
    <location>
        <begin position="82"/>
        <end position="105"/>
    </location>
</feature>
<feature type="transmembrane region" description="Helical" evidence="1">
    <location>
        <begin position="56"/>
        <end position="76"/>
    </location>
</feature>
<sequence length="373" mass="40194">MTTTTIIMCAVCMTIPLCGILATIVPYLQRRTEVFAVTVPSVAQDDVYVKGLKRKYAAIMLTVTVALTLACAMAAYAQRPLVLFVLLIGGTFALMFVSYGLMLFYRRRMVSYKKERGWVAQSQQSVASLGAEPEGFPRGLSLKWNLLYIPVIAATVAIAAVGYSSMPELVPMHIGFDGAVDGWAQKSVGVVLFPVLLEAFLAIILTFCHWQMFASKAWKEPGAPASSAWAYGMFVRANSIVLVGGGVLLTMVMGIAFELYIVGVIGIGAAVIATLVACVPMVVASIAVSVVYGQCGSRVFLRMQTSDAMLVDDDDHWKLGIFYWAPEDASLFVPERFGVGWTINCARPAAWAIFGGVVVLTAVFVASSFLMVG</sequence>
<gene>
    <name evidence="4" type="ORF">C1881_03700</name>
</gene>
<keyword evidence="1" id="KW-1133">Transmembrane helix</keyword>
<evidence type="ECO:0000259" key="2">
    <source>
        <dbReference type="Pfam" id="PF07853"/>
    </source>
</evidence>
<feature type="transmembrane region" description="Helical" evidence="1">
    <location>
        <begin position="6"/>
        <end position="28"/>
    </location>
</feature>
<feature type="transmembrane region" description="Helical" evidence="1">
    <location>
        <begin position="146"/>
        <end position="166"/>
    </location>
</feature>
<evidence type="ECO:0000259" key="3">
    <source>
        <dbReference type="Pfam" id="PF19124"/>
    </source>
</evidence>
<keyword evidence="1" id="KW-0472">Membrane</keyword>
<dbReference type="Proteomes" id="UP000253975">
    <property type="component" value="Unassembled WGS sequence"/>
</dbReference>
<dbReference type="InterPro" id="IPR043831">
    <property type="entry name" value="DUF5808"/>
</dbReference>
<dbReference type="Pfam" id="PF07853">
    <property type="entry name" value="DUF1648"/>
    <property type="match status" value="1"/>
</dbReference>
<feature type="domain" description="DUF1648" evidence="2">
    <location>
        <begin position="151"/>
        <end position="197"/>
    </location>
</feature>
<dbReference type="InterPro" id="IPR012867">
    <property type="entry name" value="DUF1648"/>
</dbReference>
<keyword evidence="1" id="KW-0812">Transmembrane</keyword>
<protein>
    <recommendedName>
        <fullName evidence="6">DUF1648 domain-containing protein</fullName>
    </recommendedName>
</protein>
<dbReference type="PANTHER" id="PTHR37810">
    <property type="entry name" value="IMMUNITY PROTEIN SDPI"/>
    <property type="match status" value="1"/>
</dbReference>
<accession>A0A369LJI7</accession>
<reference evidence="4 5" key="1">
    <citation type="journal article" date="2018" name="Elife">
        <title>Discovery and characterization of a prevalent human gut bacterial enzyme sufficient for the inactivation of a family of plant toxins.</title>
        <authorList>
            <person name="Koppel N."/>
            <person name="Bisanz J.E."/>
            <person name="Pandelia M.E."/>
            <person name="Turnbaugh P.J."/>
            <person name="Balskus E.P."/>
        </authorList>
    </citation>
    <scope>NUCLEOTIDE SEQUENCE [LARGE SCALE GENOMIC DNA]</scope>
    <source>
        <strain evidence="4 5">OB21 GAM31</strain>
    </source>
</reference>
<organism evidence="4 5">
    <name type="scientific">Slackia isoflavoniconvertens</name>
    <dbReference type="NCBI Taxonomy" id="572010"/>
    <lineage>
        <taxon>Bacteria</taxon>
        <taxon>Bacillati</taxon>
        <taxon>Actinomycetota</taxon>
        <taxon>Coriobacteriia</taxon>
        <taxon>Eggerthellales</taxon>
        <taxon>Eggerthellaceae</taxon>
        <taxon>Slackia</taxon>
    </lineage>
</organism>
<dbReference type="PANTHER" id="PTHR37810:SF9">
    <property type="entry name" value="MEMBRANE PROTEIN"/>
    <property type="match status" value="1"/>
</dbReference>
<feature type="domain" description="DUF5808" evidence="3">
    <location>
        <begin position="326"/>
        <end position="351"/>
    </location>
</feature>
<dbReference type="GO" id="GO:0009636">
    <property type="term" value="P:response to toxic substance"/>
    <property type="evidence" value="ECO:0007669"/>
    <property type="project" value="TreeGrafter"/>
</dbReference>
<feature type="transmembrane region" description="Helical" evidence="1">
    <location>
        <begin position="259"/>
        <end position="292"/>
    </location>
</feature>
<evidence type="ECO:0000313" key="5">
    <source>
        <dbReference type="Proteomes" id="UP000253975"/>
    </source>
</evidence>
<name>A0A369LJI7_9ACTN</name>
<dbReference type="EMBL" id="PPTO01000004">
    <property type="protein sequence ID" value="RDB59791.1"/>
    <property type="molecule type" value="Genomic_DNA"/>
</dbReference>
<feature type="transmembrane region" description="Helical" evidence="1">
    <location>
        <begin position="229"/>
        <end position="253"/>
    </location>
</feature>
<evidence type="ECO:0000313" key="4">
    <source>
        <dbReference type="EMBL" id="RDB59791.1"/>
    </source>
</evidence>